<accession>A0A8H6FR87</accession>
<dbReference type="EMBL" id="JACCJC010000040">
    <property type="protein sequence ID" value="KAF6233236.1"/>
    <property type="molecule type" value="Genomic_DNA"/>
</dbReference>
<dbReference type="AlphaFoldDB" id="A0A8H6FR87"/>
<dbReference type="Proteomes" id="UP000578531">
    <property type="component" value="Unassembled WGS sequence"/>
</dbReference>
<evidence type="ECO:0000313" key="2">
    <source>
        <dbReference type="Proteomes" id="UP000578531"/>
    </source>
</evidence>
<reference evidence="1 2" key="1">
    <citation type="journal article" date="2020" name="Genomics">
        <title>Complete, high-quality genomes from long-read metagenomic sequencing of two wolf lichen thalli reveals enigmatic genome architecture.</title>
        <authorList>
            <person name="McKenzie S.K."/>
            <person name="Walston R.F."/>
            <person name="Allen J.L."/>
        </authorList>
    </citation>
    <scope>NUCLEOTIDE SEQUENCE [LARGE SCALE GENOMIC DNA]</scope>
    <source>
        <strain evidence="1">WasteWater2</strain>
    </source>
</reference>
<dbReference type="RefSeq" id="XP_037162658.1">
    <property type="nucleotide sequence ID" value="XM_037310425.1"/>
</dbReference>
<evidence type="ECO:0000313" key="1">
    <source>
        <dbReference type="EMBL" id="KAF6233236.1"/>
    </source>
</evidence>
<dbReference type="OrthoDB" id="47375at2759"/>
<organism evidence="1 2">
    <name type="scientific">Letharia columbiana</name>
    <dbReference type="NCBI Taxonomy" id="112416"/>
    <lineage>
        <taxon>Eukaryota</taxon>
        <taxon>Fungi</taxon>
        <taxon>Dikarya</taxon>
        <taxon>Ascomycota</taxon>
        <taxon>Pezizomycotina</taxon>
        <taxon>Lecanoromycetes</taxon>
        <taxon>OSLEUM clade</taxon>
        <taxon>Lecanoromycetidae</taxon>
        <taxon>Lecanorales</taxon>
        <taxon>Lecanorineae</taxon>
        <taxon>Parmeliaceae</taxon>
        <taxon>Letharia</taxon>
    </lineage>
</organism>
<dbReference type="GeneID" id="59290181"/>
<comment type="caution">
    <text evidence="1">The sequence shown here is derived from an EMBL/GenBank/DDBJ whole genome shotgun (WGS) entry which is preliminary data.</text>
</comment>
<sequence length="263" mass="28541">MAFTAVLSARVLSYLVFAAVCVFLLYSRNCIEQSVPLSPNGHAVPVDAHSIHNFTLGLDEETGLKKDASATGIDLTIFESAKPDDFRGGEDSNRCRLACAFEQMSLAAERRPPPDSPYGNDWDVLWLGHCGKNSEAFLSSTNDATEVPRALVCTAPDGRPLEGRYPGTDIYLISDKPVGELCLSSYAVNYRGATKLLNFAEDRRGLMDQNIVESTPAVSLDGVGNVVLMRALDMQGGVYHLHTHRSNLVQKLGDITTSCTGTR</sequence>
<name>A0A8H6FR87_9LECA</name>
<gene>
    <name evidence="1" type="ORF">HO173_008525</name>
</gene>
<proteinExistence type="predicted"/>
<protein>
    <submittedName>
        <fullName evidence="1">Uncharacterized protein</fullName>
    </submittedName>
</protein>
<keyword evidence="2" id="KW-1185">Reference proteome</keyword>